<evidence type="ECO:0000256" key="1">
    <source>
        <dbReference type="SAM" id="SignalP"/>
    </source>
</evidence>
<name>A0A8D8FCR2_CULPI</name>
<protein>
    <submittedName>
        <fullName evidence="2">(northern house mosquito) hypothetical protein</fullName>
    </submittedName>
</protein>
<reference evidence="2" key="1">
    <citation type="submission" date="2021-05" db="EMBL/GenBank/DDBJ databases">
        <authorList>
            <person name="Alioto T."/>
            <person name="Alioto T."/>
            <person name="Gomez Garrido J."/>
        </authorList>
    </citation>
    <scope>NUCLEOTIDE SEQUENCE</scope>
</reference>
<feature type="chain" id="PRO_5034883137" evidence="1">
    <location>
        <begin position="31"/>
        <end position="199"/>
    </location>
</feature>
<keyword evidence="1" id="KW-0732">Signal</keyword>
<proteinExistence type="predicted"/>
<dbReference type="AlphaFoldDB" id="A0A8D8FCR2"/>
<sequence>MAFSTTWALCWTAFSAACLAWSINVPAALAVPSAAADACCLVASTSLLAELAKFSASCLVALNASCVFLACSSAKLCAVWTFSLARSWASFFFLSKRPSALLPRLFKEDVAPPVNPLNITQPFVAMLVTFSAGSLTLVESIEGGAGCLTSGTDDLTLLLLRGLLGFQGDDEKKKSTTEPGLLDCGTSEPLLTCPLRRVE</sequence>
<organism evidence="2">
    <name type="scientific">Culex pipiens</name>
    <name type="common">House mosquito</name>
    <dbReference type="NCBI Taxonomy" id="7175"/>
    <lineage>
        <taxon>Eukaryota</taxon>
        <taxon>Metazoa</taxon>
        <taxon>Ecdysozoa</taxon>
        <taxon>Arthropoda</taxon>
        <taxon>Hexapoda</taxon>
        <taxon>Insecta</taxon>
        <taxon>Pterygota</taxon>
        <taxon>Neoptera</taxon>
        <taxon>Endopterygota</taxon>
        <taxon>Diptera</taxon>
        <taxon>Nematocera</taxon>
        <taxon>Culicoidea</taxon>
        <taxon>Culicidae</taxon>
        <taxon>Culicinae</taxon>
        <taxon>Culicini</taxon>
        <taxon>Culex</taxon>
        <taxon>Culex</taxon>
    </lineage>
</organism>
<accession>A0A8D8FCR2</accession>
<feature type="signal peptide" evidence="1">
    <location>
        <begin position="1"/>
        <end position="30"/>
    </location>
</feature>
<dbReference type="EMBL" id="HBUE01056939">
    <property type="protein sequence ID" value="CAG6466706.1"/>
    <property type="molecule type" value="Transcribed_RNA"/>
</dbReference>
<evidence type="ECO:0000313" key="2">
    <source>
        <dbReference type="EMBL" id="CAG6466706.1"/>
    </source>
</evidence>